<dbReference type="AlphaFoldDB" id="A0A5B6UIT0"/>
<keyword evidence="2" id="KW-1185">Reference proteome</keyword>
<name>A0A5B6UIT0_9ROSI</name>
<evidence type="ECO:0000313" key="2">
    <source>
        <dbReference type="Proteomes" id="UP000325315"/>
    </source>
</evidence>
<protein>
    <submittedName>
        <fullName evidence="1">Retrovirus-related Pol polyprotein from transposon TNT 1-94</fullName>
    </submittedName>
</protein>
<evidence type="ECO:0000313" key="1">
    <source>
        <dbReference type="EMBL" id="KAA3457128.1"/>
    </source>
</evidence>
<dbReference type="PANTHER" id="PTHR11439:SF491">
    <property type="entry name" value="INTEGRASE CATALYTIC DOMAIN-CONTAINING PROTEIN"/>
    <property type="match status" value="1"/>
</dbReference>
<dbReference type="EMBL" id="SMMG02000011">
    <property type="protein sequence ID" value="KAA3457128.1"/>
    <property type="molecule type" value="Genomic_DNA"/>
</dbReference>
<dbReference type="CDD" id="cd09272">
    <property type="entry name" value="RNase_HI_RT_Ty1"/>
    <property type="match status" value="1"/>
</dbReference>
<comment type="caution">
    <text evidence="1">The sequence shown here is derived from an EMBL/GenBank/DDBJ whole genome shotgun (WGS) entry which is preliminary data.</text>
</comment>
<dbReference type="PANTHER" id="PTHR11439">
    <property type="entry name" value="GAG-POL-RELATED RETROTRANSPOSON"/>
    <property type="match status" value="1"/>
</dbReference>
<accession>A0A5B6UIT0</accession>
<proteinExistence type="predicted"/>
<gene>
    <name evidence="1" type="ORF">EPI10_003843</name>
</gene>
<dbReference type="Proteomes" id="UP000325315">
    <property type="component" value="Unassembled WGS sequence"/>
</dbReference>
<sequence>MLNSKFKIKDLSATNKILGMETSGDRHSRKLFLILERFEIEDSKSISTPLAAHFRLSTLESPQTEDKERYMSLVHYSSALESLIYAMVCTRPDISHGYLKRTSNTCLEFKICSEGLVDYVDSDYARDLDKRRSLISYLSTFNNCTISWKATLQVTVALPTTKAKYMTIIEAMKEVIWLRGLFGELVERFICDNQSVIHLIKDQMHHKRTKHIDI</sequence>
<dbReference type="OrthoDB" id="1645289at2759"/>
<organism evidence="1 2">
    <name type="scientific">Gossypium australe</name>
    <dbReference type="NCBI Taxonomy" id="47621"/>
    <lineage>
        <taxon>Eukaryota</taxon>
        <taxon>Viridiplantae</taxon>
        <taxon>Streptophyta</taxon>
        <taxon>Embryophyta</taxon>
        <taxon>Tracheophyta</taxon>
        <taxon>Spermatophyta</taxon>
        <taxon>Magnoliopsida</taxon>
        <taxon>eudicotyledons</taxon>
        <taxon>Gunneridae</taxon>
        <taxon>Pentapetalae</taxon>
        <taxon>rosids</taxon>
        <taxon>malvids</taxon>
        <taxon>Malvales</taxon>
        <taxon>Malvaceae</taxon>
        <taxon>Malvoideae</taxon>
        <taxon>Gossypium</taxon>
    </lineage>
</organism>
<reference evidence="2" key="1">
    <citation type="journal article" date="2019" name="Plant Biotechnol. J.">
        <title>Genome sequencing of the Australian wild diploid species Gossypium australe highlights disease resistance and delayed gland morphogenesis.</title>
        <authorList>
            <person name="Cai Y."/>
            <person name="Cai X."/>
            <person name="Wang Q."/>
            <person name="Wang P."/>
            <person name="Zhang Y."/>
            <person name="Cai C."/>
            <person name="Xu Y."/>
            <person name="Wang K."/>
            <person name="Zhou Z."/>
            <person name="Wang C."/>
            <person name="Geng S."/>
            <person name="Li B."/>
            <person name="Dong Q."/>
            <person name="Hou Y."/>
            <person name="Wang H."/>
            <person name="Ai P."/>
            <person name="Liu Z."/>
            <person name="Yi F."/>
            <person name="Sun M."/>
            <person name="An G."/>
            <person name="Cheng J."/>
            <person name="Zhang Y."/>
            <person name="Shi Q."/>
            <person name="Xie Y."/>
            <person name="Shi X."/>
            <person name="Chang Y."/>
            <person name="Huang F."/>
            <person name="Chen Y."/>
            <person name="Hong S."/>
            <person name="Mi L."/>
            <person name="Sun Q."/>
            <person name="Zhang L."/>
            <person name="Zhou B."/>
            <person name="Peng R."/>
            <person name="Zhang X."/>
            <person name="Liu F."/>
        </authorList>
    </citation>
    <scope>NUCLEOTIDE SEQUENCE [LARGE SCALE GENOMIC DNA]</scope>
    <source>
        <strain evidence="2">cv. PA1801</strain>
    </source>
</reference>